<keyword evidence="2" id="KW-1133">Transmembrane helix</keyword>
<sequence>MVGCLRNIVYLVVFVALVYLGATVPLGSRTFFGHVRNIWASEETREMVDGIKKSGRPMYEGLKRGVEEGVNETRRVAAEQPGADGADDPDGAEFTGDAGMGERPRSP</sequence>
<reference evidence="3 4" key="1">
    <citation type="journal article" date="2010" name="Stand. Genomic Sci.">
        <title>Complete genome sequence of Haliangium ochraceum type strain (SMP-2).</title>
        <authorList>
            <consortium name="US DOE Joint Genome Institute (JGI-PGF)"/>
            <person name="Ivanova N."/>
            <person name="Daum C."/>
            <person name="Lang E."/>
            <person name="Abt B."/>
            <person name="Kopitz M."/>
            <person name="Saunders E."/>
            <person name="Lapidus A."/>
            <person name="Lucas S."/>
            <person name="Glavina Del Rio T."/>
            <person name="Nolan M."/>
            <person name="Tice H."/>
            <person name="Copeland A."/>
            <person name="Cheng J.F."/>
            <person name="Chen F."/>
            <person name="Bruce D."/>
            <person name="Goodwin L."/>
            <person name="Pitluck S."/>
            <person name="Mavromatis K."/>
            <person name="Pati A."/>
            <person name="Mikhailova N."/>
            <person name="Chen A."/>
            <person name="Palaniappan K."/>
            <person name="Land M."/>
            <person name="Hauser L."/>
            <person name="Chang Y.J."/>
            <person name="Jeffries C.D."/>
            <person name="Detter J.C."/>
            <person name="Brettin T."/>
            <person name="Rohde M."/>
            <person name="Goker M."/>
            <person name="Bristow J."/>
            <person name="Markowitz V."/>
            <person name="Eisen J.A."/>
            <person name="Hugenholtz P."/>
            <person name="Kyrpides N.C."/>
            <person name="Klenk H.P."/>
        </authorList>
    </citation>
    <scope>NUCLEOTIDE SEQUENCE [LARGE SCALE GENOMIC DNA]</scope>
    <source>
        <strain evidence="4">DSM 14365 / CIP 107738 / JCM 11303 / AJ 13395 / SMP-2</strain>
    </source>
</reference>
<evidence type="ECO:0000256" key="1">
    <source>
        <dbReference type="SAM" id="MobiDB-lite"/>
    </source>
</evidence>
<evidence type="ECO:0000313" key="3">
    <source>
        <dbReference type="EMBL" id="ACY18441.1"/>
    </source>
</evidence>
<protein>
    <submittedName>
        <fullName evidence="3">Uncharacterized protein</fullName>
    </submittedName>
</protein>
<accession>D0LJT4</accession>
<proteinExistence type="predicted"/>
<dbReference type="RefSeq" id="WP_012831033.1">
    <property type="nucleotide sequence ID" value="NC_013440.1"/>
</dbReference>
<dbReference type="HOGENOM" id="CLU_2206355_0_0_7"/>
<dbReference type="KEGG" id="hoh:Hoch_5966"/>
<name>D0LJT4_HALO1</name>
<keyword evidence="2" id="KW-0812">Transmembrane</keyword>
<dbReference type="AlphaFoldDB" id="D0LJT4"/>
<evidence type="ECO:0000256" key="2">
    <source>
        <dbReference type="SAM" id="Phobius"/>
    </source>
</evidence>
<keyword evidence="2" id="KW-0472">Membrane</keyword>
<gene>
    <name evidence="3" type="ordered locus">Hoch_5966</name>
</gene>
<evidence type="ECO:0000313" key="4">
    <source>
        <dbReference type="Proteomes" id="UP000001880"/>
    </source>
</evidence>
<dbReference type="Proteomes" id="UP000001880">
    <property type="component" value="Chromosome"/>
</dbReference>
<keyword evidence="4" id="KW-1185">Reference proteome</keyword>
<dbReference type="EMBL" id="CP001804">
    <property type="protein sequence ID" value="ACY18441.1"/>
    <property type="molecule type" value="Genomic_DNA"/>
</dbReference>
<feature type="transmembrane region" description="Helical" evidence="2">
    <location>
        <begin position="7"/>
        <end position="27"/>
    </location>
</feature>
<feature type="region of interest" description="Disordered" evidence="1">
    <location>
        <begin position="70"/>
        <end position="107"/>
    </location>
</feature>
<organism evidence="3 4">
    <name type="scientific">Haliangium ochraceum (strain DSM 14365 / JCM 11303 / SMP-2)</name>
    <dbReference type="NCBI Taxonomy" id="502025"/>
    <lineage>
        <taxon>Bacteria</taxon>
        <taxon>Pseudomonadati</taxon>
        <taxon>Myxococcota</taxon>
        <taxon>Polyangia</taxon>
        <taxon>Haliangiales</taxon>
        <taxon>Kofleriaceae</taxon>
        <taxon>Haliangium</taxon>
    </lineage>
</organism>